<accession>A0A2T6C0W6</accession>
<dbReference type="AlphaFoldDB" id="A0A2T6C0W6"/>
<comment type="caution">
    <text evidence="1">The sequence shown here is derived from an EMBL/GenBank/DDBJ whole genome shotgun (WGS) entry which is preliminary data.</text>
</comment>
<evidence type="ECO:0000313" key="1">
    <source>
        <dbReference type="EMBL" id="PTX61956.1"/>
    </source>
</evidence>
<dbReference type="RefSeq" id="WP_108114191.1">
    <property type="nucleotide sequence ID" value="NZ_QBKT01000003.1"/>
</dbReference>
<organism evidence="1 2">
    <name type="scientific">Kordia periserrulae</name>
    <dbReference type="NCBI Taxonomy" id="701523"/>
    <lineage>
        <taxon>Bacteria</taxon>
        <taxon>Pseudomonadati</taxon>
        <taxon>Bacteroidota</taxon>
        <taxon>Flavobacteriia</taxon>
        <taxon>Flavobacteriales</taxon>
        <taxon>Flavobacteriaceae</taxon>
        <taxon>Kordia</taxon>
    </lineage>
</organism>
<evidence type="ECO:0000313" key="2">
    <source>
        <dbReference type="Proteomes" id="UP000244090"/>
    </source>
</evidence>
<dbReference type="Proteomes" id="UP000244090">
    <property type="component" value="Unassembled WGS sequence"/>
</dbReference>
<dbReference type="OrthoDB" id="1454569at2"/>
<reference evidence="1 2" key="1">
    <citation type="submission" date="2018-04" db="EMBL/GenBank/DDBJ databases">
        <title>Genomic Encyclopedia of Archaeal and Bacterial Type Strains, Phase II (KMG-II): from individual species to whole genera.</title>
        <authorList>
            <person name="Goeker M."/>
        </authorList>
    </citation>
    <scope>NUCLEOTIDE SEQUENCE [LARGE SCALE GENOMIC DNA]</scope>
    <source>
        <strain evidence="1 2">DSM 25731</strain>
    </source>
</reference>
<sequence length="75" mass="8408">MKKRNFNSLPFKKERISTLTSSKIKGGLDSKKCVYSHKTECKTLNGHSDPFVDCTVTYLACVTEPRFCGLFGQEG</sequence>
<dbReference type="EMBL" id="QBKT01000003">
    <property type="protein sequence ID" value="PTX61956.1"/>
    <property type="molecule type" value="Genomic_DNA"/>
</dbReference>
<protein>
    <submittedName>
        <fullName evidence="1">Uncharacterized protein</fullName>
    </submittedName>
</protein>
<name>A0A2T6C0W6_9FLAO</name>
<gene>
    <name evidence="1" type="ORF">C8N46_10353</name>
</gene>
<proteinExistence type="predicted"/>
<keyword evidence="2" id="KW-1185">Reference proteome</keyword>